<dbReference type="InterPro" id="IPR045864">
    <property type="entry name" value="aa-tRNA-synth_II/BPL/LPL"/>
</dbReference>
<dbReference type="InterPro" id="IPR036621">
    <property type="entry name" value="Anticodon-bd_dom_sf"/>
</dbReference>
<keyword evidence="6 10" id="KW-0067">ATP-binding</keyword>
<keyword evidence="13" id="KW-1185">Reference proteome</keyword>
<dbReference type="EC" id="6.1.1.21" evidence="10"/>
<keyword evidence="3 10" id="KW-0963">Cytoplasm</keyword>
<evidence type="ECO:0000256" key="2">
    <source>
        <dbReference type="ARBA" id="ARBA00011738"/>
    </source>
</evidence>
<evidence type="ECO:0000313" key="13">
    <source>
        <dbReference type="Proteomes" id="UP001368618"/>
    </source>
</evidence>
<sequence length="426" mass="50482">MINKNFSIKGINDILPLDTFFWRELESILIYSVSQYGYEEIRLPLIEKTKLFERSIGQVTDIMRKEMYTFIDKNGESLSLRPEGTVGCIRACIENNLISNSRKQRLWYLGPMFRRDKPQKGRYRQFYQFGVEAIGITEFYIELELIFICSRLWKLLGIDNYIKLQINTIGTIEERKKYTNALRNYFKLYIDCLDENSKYQLINNPIRILDSKNIKIQSLLKDAPKLFDFLDYKSKYFFNLFCSRLDYFGIAYFINPLLVRGLDYYNNLVFEWYSEKLGKQITICAGGRYDLLTQYLGRNSIPAIGFSIGMERLILLLKVLKKNFCKKRFTLFFIVVRQENAINQFLLISESLRDFNMEWKVIFSIFNQNLKKQFKKANMSGAEYALIIGKKEAFNKEISIKNLYNSEKQVTLLQKDLIDYLKEKSL</sequence>
<organism evidence="12 13">
    <name type="scientific">Candidatus Legionella polyplacis</name>
    <dbReference type="NCBI Taxonomy" id="2005262"/>
    <lineage>
        <taxon>Bacteria</taxon>
        <taxon>Pseudomonadati</taxon>
        <taxon>Pseudomonadota</taxon>
        <taxon>Gammaproteobacteria</taxon>
        <taxon>Legionellales</taxon>
        <taxon>Legionellaceae</taxon>
        <taxon>Legionella</taxon>
    </lineage>
</organism>
<keyword evidence="5 10" id="KW-0547">Nucleotide-binding</keyword>
<evidence type="ECO:0000256" key="8">
    <source>
        <dbReference type="ARBA" id="ARBA00023146"/>
    </source>
</evidence>
<dbReference type="PANTHER" id="PTHR43707:SF1">
    <property type="entry name" value="HISTIDINE--TRNA LIGASE, MITOCHONDRIAL-RELATED"/>
    <property type="match status" value="1"/>
</dbReference>
<name>A0ABZ2GXQ7_9GAMM</name>
<evidence type="ECO:0000256" key="1">
    <source>
        <dbReference type="ARBA" id="ARBA00008226"/>
    </source>
</evidence>
<dbReference type="Pfam" id="PF13393">
    <property type="entry name" value="tRNA-synt_His"/>
    <property type="match status" value="2"/>
</dbReference>
<dbReference type="Gene3D" id="3.40.50.800">
    <property type="entry name" value="Anticodon-binding domain"/>
    <property type="match status" value="1"/>
</dbReference>
<reference evidence="12" key="1">
    <citation type="submission" date="2023-09" db="EMBL/GenBank/DDBJ databases">
        <title>Genomes of two closely related lineages of the louse Polyplax serrata with different host specificities.</title>
        <authorList>
            <person name="Martinu J."/>
            <person name="Tarabai H."/>
            <person name="Stefka J."/>
            <person name="Hypsa V."/>
        </authorList>
    </citation>
    <scope>NUCLEOTIDE SEQUENCE [LARGE SCALE GENOMIC DNA]</scope>
    <source>
        <strain evidence="12">98ZLc_SE</strain>
    </source>
</reference>
<dbReference type="PROSITE" id="PS50862">
    <property type="entry name" value="AA_TRNA_LIGASE_II"/>
    <property type="match status" value="1"/>
</dbReference>
<evidence type="ECO:0000259" key="11">
    <source>
        <dbReference type="PROSITE" id="PS50862"/>
    </source>
</evidence>
<protein>
    <recommendedName>
        <fullName evidence="10">Histidine--tRNA ligase</fullName>
        <ecNumber evidence="10">6.1.1.21</ecNumber>
    </recommendedName>
    <alternativeName>
        <fullName evidence="10">Histidyl-tRNA synthetase</fullName>
        <shortName evidence="10">HisRS</shortName>
    </alternativeName>
</protein>
<dbReference type="Proteomes" id="UP001368618">
    <property type="component" value="Chromosome"/>
</dbReference>
<dbReference type="InterPro" id="IPR004154">
    <property type="entry name" value="Anticodon-bd"/>
</dbReference>
<evidence type="ECO:0000256" key="9">
    <source>
        <dbReference type="ARBA" id="ARBA00047639"/>
    </source>
</evidence>
<accession>A0ABZ2GXQ7</accession>
<dbReference type="PANTHER" id="PTHR43707">
    <property type="entry name" value="HISTIDYL-TRNA SYNTHETASE"/>
    <property type="match status" value="1"/>
</dbReference>
<dbReference type="SUPFAM" id="SSF52954">
    <property type="entry name" value="Class II aaRS ABD-related"/>
    <property type="match status" value="1"/>
</dbReference>
<evidence type="ECO:0000256" key="3">
    <source>
        <dbReference type="ARBA" id="ARBA00022490"/>
    </source>
</evidence>
<dbReference type="InterPro" id="IPR004516">
    <property type="entry name" value="HisRS/HisZ"/>
</dbReference>
<dbReference type="InterPro" id="IPR041715">
    <property type="entry name" value="HisRS-like_core"/>
</dbReference>
<keyword evidence="7 10" id="KW-0648">Protein biosynthesis</keyword>
<dbReference type="PIRSF" id="PIRSF001549">
    <property type="entry name" value="His-tRNA_synth"/>
    <property type="match status" value="1"/>
</dbReference>
<evidence type="ECO:0000256" key="10">
    <source>
        <dbReference type="HAMAP-Rule" id="MF_00127"/>
    </source>
</evidence>
<dbReference type="RefSeq" id="WP_100115011.1">
    <property type="nucleotide sequence ID" value="NZ_CP021497.1"/>
</dbReference>
<dbReference type="Gene3D" id="3.30.930.10">
    <property type="entry name" value="Bira Bifunctional Protein, Domain 2"/>
    <property type="match status" value="1"/>
</dbReference>
<comment type="catalytic activity">
    <reaction evidence="9 10">
        <text>tRNA(His) + L-histidine + ATP = L-histidyl-tRNA(His) + AMP + diphosphate + H(+)</text>
        <dbReference type="Rhea" id="RHEA:17313"/>
        <dbReference type="Rhea" id="RHEA-COMP:9665"/>
        <dbReference type="Rhea" id="RHEA-COMP:9689"/>
        <dbReference type="ChEBI" id="CHEBI:15378"/>
        <dbReference type="ChEBI" id="CHEBI:30616"/>
        <dbReference type="ChEBI" id="CHEBI:33019"/>
        <dbReference type="ChEBI" id="CHEBI:57595"/>
        <dbReference type="ChEBI" id="CHEBI:78442"/>
        <dbReference type="ChEBI" id="CHEBI:78527"/>
        <dbReference type="ChEBI" id="CHEBI:456215"/>
        <dbReference type="EC" id="6.1.1.21"/>
    </reaction>
</comment>
<gene>
    <name evidence="10 12" type="primary">hisS</name>
    <name evidence="12" type="ORF">RQL39_02550</name>
</gene>
<dbReference type="InterPro" id="IPR006195">
    <property type="entry name" value="aa-tRNA-synth_II"/>
</dbReference>
<dbReference type="CDD" id="cd00773">
    <property type="entry name" value="HisRS-like_core"/>
    <property type="match status" value="1"/>
</dbReference>
<comment type="subcellular location">
    <subcellularLocation>
        <location evidence="10">Cytoplasm</location>
    </subcellularLocation>
</comment>
<comment type="subunit">
    <text evidence="2 10">Homodimer.</text>
</comment>
<dbReference type="Pfam" id="PF03129">
    <property type="entry name" value="HGTP_anticodon"/>
    <property type="match status" value="1"/>
</dbReference>
<evidence type="ECO:0000256" key="7">
    <source>
        <dbReference type="ARBA" id="ARBA00022917"/>
    </source>
</evidence>
<feature type="domain" description="Aminoacyl-transfer RNA synthetases class-II family profile" evidence="11">
    <location>
        <begin position="35"/>
        <end position="317"/>
    </location>
</feature>
<dbReference type="HAMAP" id="MF_00127">
    <property type="entry name" value="His_tRNA_synth"/>
    <property type="match status" value="1"/>
</dbReference>
<evidence type="ECO:0000256" key="5">
    <source>
        <dbReference type="ARBA" id="ARBA00022741"/>
    </source>
</evidence>
<dbReference type="GO" id="GO:0004821">
    <property type="term" value="F:histidine-tRNA ligase activity"/>
    <property type="evidence" value="ECO:0007669"/>
    <property type="project" value="UniProtKB-EC"/>
</dbReference>
<evidence type="ECO:0000256" key="6">
    <source>
        <dbReference type="ARBA" id="ARBA00022840"/>
    </source>
</evidence>
<dbReference type="NCBIfam" id="TIGR00442">
    <property type="entry name" value="hisS"/>
    <property type="match status" value="1"/>
</dbReference>
<keyword evidence="4 10" id="KW-0436">Ligase</keyword>
<keyword evidence="8 10" id="KW-0030">Aminoacyl-tRNA synthetase</keyword>
<evidence type="ECO:0000256" key="4">
    <source>
        <dbReference type="ARBA" id="ARBA00022598"/>
    </source>
</evidence>
<dbReference type="InterPro" id="IPR015807">
    <property type="entry name" value="His-tRNA-ligase"/>
</dbReference>
<evidence type="ECO:0000313" key="12">
    <source>
        <dbReference type="EMBL" id="WWR11541.1"/>
    </source>
</evidence>
<dbReference type="SUPFAM" id="SSF55681">
    <property type="entry name" value="Class II aaRS and biotin synthetases"/>
    <property type="match status" value="1"/>
</dbReference>
<comment type="similarity">
    <text evidence="1 10">Belongs to the class-II aminoacyl-tRNA synthetase family.</text>
</comment>
<proteinExistence type="inferred from homology"/>
<dbReference type="EMBL" id="CP135137">
    <property type="protein sequence ID" value="WWR11541.1"/>
    <property type="molecule type" value="Genomic_DNA"/>
</dbReference>